<dbReference type="InParanoid" id="A0A0N1IH29"/>
<keyword evidence="4" id="KW-0732">Signal</keyword>
<dbReference type="STRING" id="76193.A0A0N1IH29"/>
<keyword evidence="7" id="KW-0325">Glycoprotein</keyword>
<evidence type="ECO:0000256" key="2">
    <source>
        <dbReference type="ARBA" id="ARBA00022622"/>
    </source>
</evidence>
<name>A0A0N1IH29_PAPMA</name>
<sequence length="413" mass="45480">MSTEYVEIVPTLFGVSMRWLASECRRSPVAATRFLSLAHPLRGFARTIKITMARGFAALSIAVLLTAFEFGSCLRCYQCNSQSDPSCKDPFTGKNKVECSTQDSVNYNRAYLRGILPNELVDAIAGAPRYCHKIVMQNGATIRTCLDANPTDLNQTCRALENAAKLSPMDQSKQVKHCQVCDKDDCNGAGSIALSFPLAALALIASCNHPGRWTEMGTTGLQITKFHITLLTPFKGDLDLHKVEVPDEIEEDGEAADKIASAQGNAIAMNNFNRGRPQPQVPVQQNTRPAQIVIDVVECFVCTDCPKIYENTTSKLCPHTLDVTRQNKCVVYAEKYKHMKRSWYIRGCASERGSCEDIRKAHAAHGDIVQLLHCRECDGNKCNTNSGFRSISDITLALFAVIVSPMAVKYTVS</sequence>
<dbReference type="Pfam" id="PF17064">
    <property type="entry name" value="QVR"/>
    <property type="match status" value="1"/>
</dbReference>
<evidence type="ECO:0000313" key="9">
    <source>
        <dbReference type="EMBL" id="KPJ16013.1"/>
    </source>
</evidence>
<proteinExistence type="predicted"/>
<dbReference type="GO" id="GO:0030431">
    <property type="term" value="P:sleep"/>
    <property type="evidence" value="ECO:0007669"/>
    <property type="project" value="InterPro"/>
</dbReference>
<dbReference type="GO" id="GO:0032222">
    <property type="term" value="P:regulation of synaptic transmission, cholinergic"/>
    <property type="evidence" value="ECO:0007669"/>
    <property type="project" value="InterPro"/>
</dbReference>
<dbReference type="AlphaFoldDB" id="A0A0N1IH29"/>
<dbReference type="Proteomes" id="UP000053240">
    <property type="component" value="Unassembled WGS sequence"/>
</dbReference>
<evidence type="ECO:0000256" key="8">
    <source>
        <dbReference type="ARBA" id="ARBA00023288"/>
    </source>
</evidence>
<dbReference type="InterPro" id="IPR031424">
    <property type="entry name" value="QVR-like"/>
</dbReference>
<keyword evidence="2" id="KW-0336">GPI-anchor</keyword>
<evidence type="ECO:0000256" key="1">
    <source>
        <dbReference type="ARBA" id="ARBA00004589"/>
    </source>
</evidence>
<dbReference type="InterPro" id="IPR050975">
    <property type="entry name" value="Sleep_regulator"/>
</dbReference>
<keyword evidence="3" id="KW-0812">Transmembrane</keyword>
<protein>
    <submittedName>
        <fullName evidence="9">Uncharacterized protein</fullName>
    </submittedName>
</protein>
<evidence type="ECO:0000256" key="5">
    <source>
        <dbReference type="ARBA" id="ARBA00022989"/>
    </source>
</evidence>
<evidence type="ECO:0000256" key="4">
    <source>
        <dbReference type="ARBA" id="ARBA00022729"/>
    </source>
</evidence>
<organism evidence="9 10">
    <name type="scientific">Papilio machaon</name>
    <name type="common">Old World swallowtail butterfly</name>
    <dbReference type="NCBI Taxonomy" id="76193"/>
    <lineage>
        <taxon>Eukaryota</taxon>
        <taxon>Metazoa</taxon>
        <taxon>Ecdysozoa</taxon>
        <taxon>Arthropoda</taxon>
        <taxon>Hexapoda</taxon>
        <taxon>Insecta</taxon>
        <taxon>Pterygota</taxon>
        <taxon>Neoptera</taxon>
        <taxon>Endopterygota</taxon>
        <taxon>Lepidoptera</taxon>
        <taxon>Glossata</taxon>
        <taxon>Ditrysia</taxon>
        <taxon>Papilionoidea</taxon>
        <taxon>Papilionidae</taxon>
        <taxon>Papilioninae</taxon>
        <taxon>Papilio</taxon>
    </lineage>
</organism>
<keyword evidence="8" id="KW-0449">Lipoprotein</keyword>
<dbReference type="EMBL" id="KQ460317">
    <property type="protein sequence ID" value="KPJ16013.1"/>
    <property type="molecule type" value="Genomic_DNA"/>
</dbReference>
<gene>
    <name evidence="9" type="ORF">RR48_05358</name>
</gene>
<keyword evidence="6" id="KW-0472">Membrane</keyword>
<evidence type="ECO:0000256" key="7">
    <source>
        <dbReference type="ARBA" id="ARBA00023180"/>
    </source>
</evidence>
<dbReference type="PANTHER" id="PTHR33562">
    <property type="entry name" value="ATILLA, ISOFORM B-RELATED-RELATED"/>
    <property type="match status" value="1"/>
</dbReference>
<evidence type="ECO:0000256" key="3">
    <source>
        <dbReference type="ARBA" id="ARBA00022692"/>
    </source>
</evidence>
<accession>A0A0N1IH29</accession>
<evidence type="ECO:0000256" key="6">
    <source>
        <dbReference type="ARBA" id="ARBA00023136"/>
    </source>
</evidence>
<comment type="subcellular location">
    <subcellularLocation>
        <location evidence="1">Membrane</location>
        <topology evidence="1">Lipid-anchor</topology>
        <topology evidence="1">GPI-anchor</topology>
    </subcellularLocation>
</comment>
<reference evidence="9 10" key="1">
    <citation type="journal article" date="2015" name="Nat. Commun.">
        <title>Outbred genome sequencing and CRISPR/Cas9 gene editing in butterflies.</title>
        <authorList>
            <person name="Li X."/>
            <person name="Fan D."/>
            <person name="Zhang W."/>
            <person name="Liu G."/>
            <person name="Zhang L."/>
            <person name="Zhao L."/>
            <person name="Fang X."/>
            <person name="Chen L."/>
            <person name="Dong Y."/>
            <person name="Chen Y."/>
            <person name="Ding Y."/>
            <person name="Zhao R."/>
            <person name="Feng M."/>
            <person name="Zhu Y."/>
            <person name="Feng Y."/>
            <person name="Jiang X."/>
            <person name="Zhu D."/>
            <person name="Xiang H."/>
            <person name="Feng X."/>
            <person name="Li S."/>
            <person name="Wang J."/>
            <person name="Zhang G."/>
            <person name="Kronforst M.R."/>
            <person name="Wang W."/>
        </authorList>
    </citation>
    <scope>NUCLEOTIDE SEQUENCE [LARGE SCALE GENOMIC DNA]</scope>
    <source>
        <strain evidence="9">Ya'a_city_454_Pm</strain>
        <tissue evidence="9">Whole body</tissue>
    </source>
</reference>
<keyword evidence="10" id="KW-1185">Reference proteome</keyword>
<dbReference type="GO" id="GO:0098552">
    <property type="term" value="C:side of membrane"/>
    <property type="evidence" value="ECO:0007669"/>
    <property type="project" value="UniProtKB-KW"/>
</dbReference>
<evidence type="ECO:0000313" key="10">
    <source>
        <dbReference type="Proteomes" id="UP000053240"/>
    </source>
</evidence>
<keyword evidence="5" id="KW-1133">Transmembrane helix</keyword>